<sequence length="384" mass="42802">MKLDLAISVLTSASILTCSSSAFSFSIKSTNSIFWQKNINSRPRLGVPNSDYAFPSSPTQLFMSTKDDTKTDGSDIPTGYDLEFNMSSDLLESDIRKERKERETANNARFATGQDLVDLREDVANLKESLRYAKICKDDAKISALSDAIVKSEWRDPDLVYARSMEQYNKVTLKGGKSEEAAKIMEYAKDARENVNQLNLHGLWLGEAGDGYQIINVTYTGDYLVGIKIAGRGDFQKGVSVGEVVLQAPMSPNTNIEDNLDPIKLSKDSAKRWESSTMIGRYRAKARVIAEKWENGEIALISRDLFSVSVGNEDGMLKNIFNIGKRKNKLFFGRPDVTIMMRCLKDCGVIVARTEKEAALDDARDLITRCFEENDPETIGGAFE</sequence>
<dbReference type="EMBL" id="HBGY01022167">
    <property type="protein sequence ID" value="CAD9592812.1"/>
    <property type="molecule type" value="Transcribed_RNA"/>
</dbReference>
<protein>
    <submittedName>
        <fullName evidence="1">Uncharacterized protein</fullName>
    </submittedName>
</protein>
<accession>A0A7S2L187</accession>
<proteinExistence type="predicted"/>
<name>A0A7S2L187_9STRA</name>
<evidence type="ECO:0000313" key="1">
    <source>
        <dbReference type="EMBL" id="CAD9592812.1"/>
    </source>
</evidence>
<dbReference type="AlphaFoldDB" id="A0A7S2L187"/>
<gene>
    <name evidence="1" type="ORF">LDAN0321_LOCUS13995</name>
</gene>
<reference evidence="1" key="1">
    <citation type="submission" date="2021-01" db="EMBL/GenBank/DDBJ databases">
        <authorList>
            <person name="Corre E."/>
            <person name="Pelletier E."/>
            <person name="Niang G."/>
            <person name="Scheremetjew M."/>
            <person name="Finn R."/>
            <person name="Kale V."/>
            <person name="Holt S."/>
            <person name="Cochrane G."/>
            <person name="Meng A."/>
            <person name="Brown T."/>
            <person name="Cohen L."/>
        </authorList>
    </citation>
    <scope>NUCLEOTIDE SEQUENCE</scope>
    <source>
        <strain evidence="1">B650</strain>
    </source>
</reference>
<organism evidence="1">
    <name type="scientific">Leptocylindrus danicus</name>
    <dbReference type="NCBI Taxonomy" id="163516"/>
    <lineage>
        <taxon>Eukaryota</taxon>
        <taxon>Sar</taxon>
        <taxon>Stramenopiles</taxon>
        <taxon>Ochrophyta</taxon>
        <taxon>Bacillariophyta</taxon>
        <taxon>Coscinodiscophyceae</taxon>
        <taxon>Chaetocerotophycidae</taxon>
        <taxon>Leptocylindrales</taxon>
        <taxon>Leptocylindraceae</taxon>
        <taxon>Leptocylindrus</taxon>
    </lineage>
</organism>